<evidence type="ECO:0000256" key="2">
    <source>
        <dbReference type="ARBA" id="ARBA00022679"/>
    </source>
</evidence>
<feature type="binding site" evidence="9">
    <location>
        <position position="89"/>
    </location>
    <ligand>
        <name>Mg(2+)</name>
        <dbReference type="ChEBI" id="CHEBI:18420"/>
    </ligand>
</feature>
<feature type="binding site" evidence="9">
    <location>
        <begin position="37"/>
        <end position="41"/>
    </location>
    <ligand>
        <name>4-amino-2-methyl-5-(diphosphooxymethyl)pyrimidine</name>
        <dbReference type="ChEBI" id="CHEBI:57841"/>
    </ligand>
</feature>
<comment type="catalytic activity">
    <reaction evidence="7 9 10">
        <text>2-(2-carboxy-4-methylthiazol-5-yl)ethyl phosphate + 4-amino-2-methyl-5-(diphosphooxymethyl)pyrimidine + 2 H(+) = thiamine phosphate + CO2 + diphosphate</text>
        <dbReference type="Rhea" id="RHEA:47848"/>
        <dbReference type="ChEBI" id="CHEBI:15378"/>
        <dbReference type="ChEBI" id="CHEBI:16526"/>
        <dbReference type="ChEBI" id="CHEBI:33019"/>
        <dbReference type="ChEBI" id="CHEBI:37575"/>
        <dbReference type="ChEBI" id="CHEBI:57841"/>
        <dbReference type="ChEBI" id="CHEBI:62890"/>
        <dbReference type="EC" id="2.5.1.3"/>
    </reaction>
</comment>
<dbReference type="GO" id="GO:0009229">
    <property type="term" value="P:thiamine diphosphate biosynthetic process"/>
    <property type="evidence" value="ECO:0007669"/>
    <property type="project" value="UniProtKB-UniRule"/>
</dbReference>
<keyword evidence="14" id="KW-1185">Reference proteome</keyword>
<dbReference type="GO" id="GO:0000287">
    <property type="term" value="F:magnesium ion binding"/>
    <property type="evidence" value="ECO:0007669"/>
    <property type="project" value="UniProtKB-UniRule"/>
</dbReference>
<dbReference type="GO" id="GO:0005737">
    <property type="term" value="C:cytoplasm"/>
    <property type="evidence" value="ECO:0007669"/>
    <property type="project" value="TreeGrafter"/>
</dbReference>
<accession>A0A429ZZ33</accession>
<evidence type="ECO:0000256" key="3">
    <source>
        <dbReference type="ARBA" id="ARBA00022723"/>
    </source>
</evidence>
<dbReference type="RefSeq" id="WP_125983569.1">
    <property type="nucleotide sequence ID" value="NZ_NGJS01000005.1"/>
</dbReference>
<comment type="cofactor">
    <cofactor evidence="9">
        <name>Mg(2+)</name>
        <dbReference type="ChEBI" id="CHEBI:18420"/>
    </cofactor>
    <text evidence="9">Binds 1 Mg(2+) ion per subunit.</text>
</comment>
<feature type="binding site" evidence="9">
    <location>
        <position position="69"/>
    </location>
    <ligand>
        <name>4-amino-2-methyl-5-(diphosphooxymethyl)pyrimidine</name>
        <dbReference type="ChEBI" id="CHEBI:57841"/>
    </ligand>
</feature>
<dbReference type="SUPFAM" id="SSF51391">
    <property type="entry name" value="Thiamin phosphate synthase"/>
    <property type="match status" value="1"/>
</dbReference>
<dbReference type="InterPro" id="IPR013785">
    <property type="entry name" value="Aldolase_TIM"/>
</dbReference>
<dbReference type="InterPro" id="IPR022998">
    <property type="entry name" value="ThiamineP_synth_TenI"/>
</dbReference>
<dbReference type="EC" id="2.5.1.3" evidence="9"/>
<evidence type="ECO:0000256" key="1">
    <source>
        <dbReference type="ARBA" id="ARBA00005165"/>
    </source>
</evidence>
<feature type="binding site" evidence="9">
    <location>
        <position position="164"/>
    </location>
    <ligand>
        <name>2-[(2R,5Z)-2-carboxy-4-methylthiazol-5(2H)-ylidene]ethyl phosphate</name>
        <dbReference type="ChEBI" id="CHEBI:62899"/>
    </ligand>
</feature>
<feature type="binding site" evidence="9">
    <location>
        <position position="108"/>
    </location>
    <ligand>
        <name>4-amino-2-methyl-5-(diphosphooxymethyl)pyrimidine</name>
        <dbReference type="ChEBI" id="CHEBI:57841"/>
    </ligand>
</feature>
<comment type="catalytic activity">
    <reaction evidence="8 9 10">
        <text>2-[(2R,5Z)-2-carboxy-4-methylthiazol-5(2H)-ylidene]ethyl phosphate + 4-amino-2-methyl-5-(diphosphooxymethyl)pyrimidine + 2 H(+) = thiamine phosphate + CO2 + diphosphate</text>
        <dbReference type="Rhea" id="RHEA:47844"/>
        <dbReference type="ChEBI" id="CHEBI:15378"/>
        <dbReference type="ChEBI" id="CHEBI:16526"/>
        <dbReference type="ChEBI" id="CHEBI:33019"/>
        <dbReference type="ChEBI" id="CHEBI:37575"/>
        <dbReference type="ChEBI" id="CHEBI:57841"/>
        <dbReference type="ChEBI" id="CHEBI:62899"/>
        <dbReference type="EC" id="2.5.1.3"/>
    </reaction>
</comment>
<comment type="catalytic activity">
    <reaction evidence="6 9 10">
        <text>4-methyl-5-(2-phosphooxyethyl)-thiazole + 4-amino-2-methyl-5-(diphosphooxymethyl)pyrimidine + H(+) = thiamine phosphate + diphosphate</text>
        <dbReference type="Rhea" id="RHEA:22328"/>
        <dbReference type="ChEBI" id="CHEBI:15378"/>
        <dbReference type="ChEBI" id="CHEBI:33019"/>
        <dbReference type="ChEBI" id="CHEBI:37575"/>
        <dbReference type="ChEBI" id="CHEBI:57841"/>
        <dbReference type="ChEBI" id="CHEBI:58296"/>
        <dbReference type="EC" id="2.5.1.3"/>
    </reaction>
</comment>
<evidence type="ECO:0000256" key="5">
    <source>
        <dbReference type="ARBA" id="ARBA00022977"/>
    </source>
</evidence>
<feature type="binding site" evidence="9">
    <location>
        <begin position="134"/>
        <end position="136"/>
    </location>
    <ligand>
        <name>2-[(2R,5Z)-2-carboxy-4-methylthiazol-5(2H)-ylidene]ethyl phosphate</name>
        <dbReference type="ChEBI" id="CHEBI:62899"/>
    </ligand>
</feature>
<protein>
    <recommendedName>
        <fullName evidence="9">Thiamine-phosphate synthase</fullName>
        <shortName evidence="9">TP synthase</shortName>
        <shortName evidence="9">TPS</shortName>
        <ecNumber evidence="9">2.5.1.3</ecNumber>
    </recommendedName>
    <alternativeName>
        <fullName evidence="9">Thiamine-phosphate pyrophosphorylase</fullName>
        <shortName evidence="9">TMP pyrophosphorylase</shortName>
        <shortName evidence="9">TMP-PPase</shortName>
    </alternativeName>
</protein>
<dbReference type="PANTHER" id="PTHR20857">
    <property type="entry name" value="THIAMINE-PHOSPHATE PYROPHOSPHORYLASE"/>
    <property type="match status" value="1"/>
</dbReference>
<evidence type="ECO:0000256" key="9">
    <source>
        <dbReference type="HAMAP-Rule" id="MF_00097"/>
    </source>
</evidence>
<dbReference type="FunFam" id="3.20.20.70:FF:000096">
    <property type="entry name" value="Thiamine-phosphate synthase"/>
    <property type="match status" value="1"/>
</dbReference>
<feature type="binding site" evidence="9">
    <location>
        <position position="137"/>
    </location>
    <ligand>
        <name>4-amino-2-methyl-5-(diphosphooxymethyl)pyrimidine</name>
        <dbReference type="ChEBI" id="CHEBI:57841"/>
    </ligand>
</feature>
<feature type="binding site" evidence="9">
    <location>
        <position position="70"/>
    </location>
    <ligand>
        <name>Mg(2+)</name>
        <dbReference type="ChEBI" id="CHEBI:18420"/>
    </ligand>
</feature>
<dbReference type="CDD" id="cd00564">
    <property type="entry name" value="TMP_TenI"/>
    <property type="match status" value="1"/>
</dbReference>
<dbReference type="OrthoDB" id="9812206at2"/>
<evidence type="ECO:0000256" key="8">
    <source>
        <dbReference type="ARBA" id="ARBA00047883"/>
    </source>
</evidence>
<evidence type="ECO:0000256" key="6">
    <source>
        <dbReference type="ARBA" id="ARBA00047334"/>
    </source>
</evidence>
<comment type="pathway">
    <text evidence="1 9 11">Cofactor biosynthesis; thiamine diphosphate biosynthesis; thiamine phosphate from 4-amino-2-methyl-5-diphosphomethylpyrimidine and 4-methyl-5-(2-phosphoethyl)-thiazole: step 1/1.</text>
</comment>
<evidence type="ECO:0000256" key="11">
    <source>
        <dbReference type="RuleBase" id="RU004253"/>
    </source>
</evidence>
<sequence>MEELLPLYLVTNRYDFSDDIFLNIIREACQSGVSMVQLREKKATTRRFYELASTVKKITDDYSIPLIINDRIDICLAVDAAGVHIGDDELPVDVTRQLIGPDKWLGVSSKTVAASLAAEKNGADYLGVGAIFPTSTKKNAEEVSIDTLKQITRETTIPVVAIGGINTTNLSILADSGISGISLVSDIMLAESVKQKTKMLRGVINRDILKKGIADHDDK</sequence>
<reference evidence="13 14" key="1">
    <citation type="submission" date="2017-05" db="EMBL/GenBank/DDBJ databases">
        <title>Vagococcus spp. assemblies.</title>
        <authorList>
            <person name="Gulvik C.A."/>
        </authorList>
    </citation>
    <scope>NUCLEOTIDE SEQUENCE [LARGE SCALE GENOMIC DNA]</scope>
    <source>
        <strain evidence="13 14">SS1995</strain>
    </source>
</reference>
<dbReference type="Pfam" id="PF02581">
    <property type="entry name" value="TMP-TENI"/>
    <property type="match status" value="1"/>
</dbReference>
<dbReference type="UniPathway" id="UPA00060">
    <property type="reaction ID" value="UER00141"/>
</dbReference>
<keyword evidence="4 9" id="KW-0460">Magnesium</keyword>
<evidence type="ECO:0000313" key="14">
    <source>
        <dbReference type="Proteomes" id="UP000287857"/>
    </source>
</evidence>
<dbReference type="AlphaFoldDB" id="A0A429ZZ33"/>
<gene>
    <name evidence="9" type="primary">thiE</name>
    <name evidence="13" type="ORF">CBF37_04680</name>
</gene>
<evidence type="ECO:0000256" key="10">
    <source>
        <dbReference type="RuleBase" id="RU003826"/>
    </source>
</evidence>
<dbReference type="HAMAP" id="MF_00097">
    <property type="entry name" value="TMP_synthase"/>
    <property type="match status" value="1"/>
</dbReference>
<feature type="binding site" evidence="9">
    <location>
        <begin position="184"/>
        <end position="185"/>
    </location>
    <ligand>
        <name>2-[(2R,5Z)-2-carboxy-4-methylthiazol-5(2H)-ylidene]ethyl phosphate</name>
        <dbReference type="ChEBI" id="CHEBI:62899"/>
    </ligand>
</feature>
<dbReference type="EMBL" id="NGJS01000005">
    <property type="protein sequence ID" value="RST99268.1"/>
    <property type="molecule type" value="Genomic_DNA"/>
</dbReference>
<organism evidence="13 14">
    <name type="scientific">Vagococcus vulneris</name>
    <dbReference type="NCBI Taxonomy" id="1977869"/>
    <lineage>
        <taxon>Bacteria</taxon>
        <taxon>Bacillati</taxon>
        <taxon>Bacillota</taxon>
        <taxon>Bacilli</taxon>
        <taxon>Lactobacillales</taxon>
        <taxon>Enterococcaceae</taxon>
        <taxon>Vagococcus</taxon>
    </lineage>
</organism>
<proteinExistence type="inferred from homology"/>
<dbReference type="InterPro" id="IPR036206">
    <property type="entry name" value="ThiamineP_synth_sf"/>
</dbReference>
<dbReference type="InterPro" id="IPR034291">
    <property type="entry name" value="TMP_synthase"/>
</dbReference>
<evidence type="ECO:0000313" key="13">
    <source>
        <dbReference type="EMBL" id="RST99268.1"/>
    </source>
</evidence>
<dbReference type="Gene3D" id="3.20.20.70">
    <property type="entry name" value="Aldolase class I"/>
    <property type="match status" value="1"/>
</dbReference>
<comment type="caution">
    <text evidence="13">The sequence shown here is derived from an EMBL/GenBank/DDBJ whole genome shotgun (WGS) entry which is preliminary data.</text>
</comment>
<evidence type="ECO:0000256" key="4">
    <source>
        <dbReference type="ARBA" id="ARBA00022842"/>
    </source>
</evidence>
<evidence type="ECO:0000256" key="7">
    <source>
        <dbReference type="ARBA" id="ARBA00047851"/>
    </source>
</evidence>
<dbReference type="PANTHER" id="PTHR20857:SF15">
    <property type="entry name" value="THIAMINE-PHOSPHATE SYNTHASE"/>
    <property type="match status" value="1"/>
</dbReference>
<keyword evidence="5 9" id="KW-0784">Thiamine biosynthesis</keyword>
<comment type="function">
    <text evidence="9">Condenses 4-methyl-5-(beta-hydroxyethyl)thiazole monophosphate (THZ-P) and 2-methyl-4-amino-5-hydroxymethyl pyrimidine pyrophosphate (HMP-PP) to form thiamine monophosphate (TMP).</text>
</comment>
<dbReference type="Proteomes" id="UP000287857">
    <property type="component" value="Unassembled WGS sequence"/>
</dbReference>
<name>A0A429ZZ33_9ENTE</name>
<feature type="domain" description="Thiamine phosphate synthase/TenI" evidence="12">
    <location>
        <begin position="7"/>
        <end position="187"/>
    </location>
</feature>
<keyword evidence="2 9" id="KW-0808">Transferase</keyword>
<dbReference type="GO" id="GO:0004789">
    <property type="term" value="F:thiamine-phosphate diphosphorylase activity"/>
    <property type="evidence" value="ECO:0007669"/>
    <property type="project" value="UniProtKB-UniRule"/>
</dbReference>
<evidence type="ECO:0000259" key="12">
    <source>
        <dbReference type="Pfam" id="PF02581"/>
    </source>
</evidence>
<keyword evidence="3 9" id="KW-0479">Metal-binding</keyword>
<comment type="similarity">
    <text evidence="9 10">Belongs to the thiamine-phosphate synthase family.</text>
</comment>
<dbReference type="GO" id="GO:0009228">
    <property type="term" value="P:thiamine biosynthetic process"/>
    <property type="evidence" value="ECO:0007669"/>
    <property type="project" value="UniProtKB-KW"/>
</dbReference>
<dbReference type="NCBIfam" id="TIGR00693">
    <property type="entry name" value="thiE"/>
    <property type="match status" value="1"/>
</dbReference>